<accession>A0ACC1R2C0</accession>
<reference evidence="1" key="1">
    <citation type="submission" date="2022-07" db="EMBL/GenBank/DDBJ databases">
        <title>Genome Sequence of Lecanicillium saksenae.</title>
        <authorList>
            <person name="Buettner E."/>
        </authorList>
    </citation>
    <scope>NUCLEOTIDE SEQUENCE</scope>
    <source>
        <strain evidence="1">VT-O1</strain>
    </source>
</reference>
<evidence type="ECO:0000313" key="1">
    <source>
        <dbReference type="EMBL" id="KAJ3497367.1"/>
    </source>
</evidence>
<protein>
    <submittedName>
        <fullName evidence="1">Uncharacterized protein</fullName>
    </submittedName>
</protein>
<organism evidence="1 2">
    <name type="scientific">Lecanicillium saksenae</name>
    <dbReference type="NCBI Taxonomy" id="468837"/>
    <lineage>
        <taxon>Eukaryota</taxon>
        <taxon>Fungi</taxon>
        <taxon>Dikarya</taxon>
        <taxon>Ascomycota</taxon>
        <taxon>Pezizomycotina</taxon>
        <taxon>Sordariomycetes</taxon>
        <taxon>Hypocreomycetidae</taxon>
        <taxon>Hypocreales</taxon>
        <taxon>Cordycipitaceae</taxon>
        <taxon>Lecanicillium</taxon>
    </lineage>
</organism>
<name>A0ACC1R2C0_9HYPO</name>
<keyword evidence="2" id="KW-1185">Reference proteome</keyword>
<comment type="caution">
    <text evidence="1">The sequence shown here is derived from an EMBL/GenBank/DDBJ whole genome shotgun (WGS) entry which is preliminary data.</text>
</comment>
<sequence length="129" mass="13930">MTPSQCYSELAHRSSKTHLGVPLSIWTLAALNGDSSLVAEPGPKRKASFGPQSSPKSRPSGARRANTTTSSLALHRWYQRRGVPQFVSHTIVATGPFSGFRRSVSATTKTHDCPILHPATVNSRPRPNA</sequence>
<proteinExistence type="predicted"/>
<gene>
    <name evidence="1" type="ORF">NLG97_g1959</name>
</gene>
<dbReference type="Proteomes" id="UP001148737">
    <property type="component" value="Unassembled WGS sequence"/>
</dbReference>
<evidence type="ECO:0000313" key="2">
    <source>
        <dbReference type="Proteomes" id="UP001148737"/>
    </source>
</evidence>
<dbReference type="EMBL" id="JANAKD010000116">
    <property type="protein sequence ID" value="KAJ3497367.1"/>
    <property type="molecule type" value="Genomic_DNA"/>
</dbReference>